<dbReference type="InterPro" id="IPR044527">
    <property type="entry name" value="NrtA/CpmA_ABC-bd_dom"/>
</dbReference>
<gene>
    <name evidence="6" type="ORF">ABOZ73_06880</name>
</gene>
<organism evidence="6">
    <name type="scientific">Caulobacter sp. 73W</name>
    <dbReference type="NCBI Taxonomy" id="3161137"/>
    <lineage>
        <taxon>Bacteria</taxon>
        <taxon>Pseudomonadati</taxon>
        <taxon>Pseudomonadota</taxon>
        <taxon>Alphaproteobacteria</taxon>
        <taxon>Caulobacterales</taxon>
        <taxon>Caulobacteraceae</taxon>
        <taxon>Caulobacter</taxon>
    </lineage>
</organism>
<dbReference type="Gene3D" id="3.40.190.10">
    <property type="entry name" value="Periplasmic binding protein-like II"/>
    <property type="match status" value="2"/>
</dbReference>
<sequence>MAERLAFGFLPLFDAAPLIVAKGMGFFSARGLQVELRREASWATVRDKLAVGALDGAHLLAPLALAARLGDGGGPSRLIAPITLNDGGAAITLSRALDGQTLPEHVAIRREAGLRPLTFAVVYPHALHNYLLRDWLAAAGVDLLTDVRITVAPPARMGELLESGAIDGFCAGEPWNLAAQASGVGAVAGRASTLQPGALDKVFAFADTPLRRQQDRMDAVSAALADAAAWARGGANREELASLLSAPEALGPVAAIAGAALADIQFTVAPPPAEAVARQTEQMLRWGALADREQTIDAAGQVFAPLAQPQN</sequence>
<evidence type="ECO:0000256" key="1">
    <source>
        <dbReference type="ARBA" id="ARBA00004308"/>
    </source>
</evidence>
<dbReference type="PANTHER" id="PTHR30024">
    <property type="entry name" value="ALIPHATIC SULFONATES-BINDING PROTEIN-RELATED"/>
    <property type="match status" value="1"/>
</dbReference>
<evidence type="ECO:0000256" key="3">
    <source>
        <dbReference type="ARBA" id="ARBA00022475"/>
    </source>
</evidence>
<protein>
    <submittedName>
        <fullName evidence="6">ABC transporter substrate-binding protein</fullName>
    </submittedName>
</protein>
<accession>A0AB39KVU8</accession>
<evidence type="ECO:0000313" key="6">
    <source>
        <dbReference type="EMBL" id="XDO98132.1"/>
    </source>
</evidence>
<evidence type="ECO:0000256" key="2">
    <source>
        <dbReference type="ARBA" id="ARBA00022448"/>
    </source>
</evidence>
<dbReference type="SUPFAM" id="SSF53850">
    <property type="entry name" value="Periplasmic binding protein-like II"/>
    <property type="match status" value="1"/>
</dbReference>
<dbReference type="GO" id="GO:0012505">
    <property type="term" value="C:endomembrane system"/>
    <property type="evidence" value="ECO:0007669"/>
    <property type="project" value="UniProtKB-SubCell"/>
</dbReference>
<proteinExistence type="predicted"/>
<dbReference type="EMBL" id="CP158375">
    <property type="protein sequence ID" value="XDO98132.1"/>
    <property type="molecule type" value="Genomic_DNA"/>
</dbReference>
<keyword evidence="2" id="KW-0813">Transport</keyword>
<dbReference type="PANTHER" id="PTHR30024:SF43">
    <property type="entry name" value="BLL4572 PROTEIN"/>
    <property type="match status" value="1"/>
</dbReference>
<dbReference type="AlphaFoldDB" id="A0AB39KVU8"/>
<dbReference type="Pfam" id="PF13379">
    <property type="entry name" value="NMT1_2"/>
    <property type="match status" value="1"/>
</dbReference>
<keyword evidence="5" id="KW-0472">Membrane</keyword>
<evidence type="ECO:0000256" key="5">
    <source>
        <dbReference type="ARBA" id="ARBA00023136"/>
    </source>
</evidence>
<evidence type="ECO:0000256" key="4">
    <source>
        <dbReference type="ARBA" id="ARBA00022519"/>
    </source>
</evidence>
<dbReference type="CDD" id="cd13553">
    <property type="entry name" value="PBP2_NrtA_CpmA_like"/>
    <property type="match status" value="1"/>
</dbReference>
<keyword evidence="4" id="KW-0997">Cell inner membrane</keyword>
<dbReference type="RefSeq" id="WP_369061810.1">
    <property type="nucleotide sequence ID" value="NZ_CP158375.1"/>
</dbReference>
<name>A0AB39KVU8_9CAUL</name>
<keyword evidence="3" id="KW-1003">Cell membrane</keyword>
<comment type="subcellular location">
    <subcellularLocation>
        <location evidence="1">Endomembrane system</location>
    </subcellularLocation>
</comment>
<reference evidence="6" key="1">
    <citation type="submission" date="2024-06" db="EMBL/GenBank/DDBJ databases">
        <title>Caulobacter inopinatus, sp. nov.</title>
        <authorList>
            <person name="Donachie S.P."/>
        </authorList>
    </citation>
    <scope>NUCLEOTIDE SEQUENCE</scope>
    <source>
        <strain evidence="6">73W</strain>
    </source>
</reference>